<dbReference type="SUPFAM" id="SSF48452">
    <property type="entry name" value="TPR-like"/>
    <property type="match status" value="1"/>
</dbReference>
<dbReference type="GO" id="GO:0019005">
    <property type="term" value="C:SCF ubiquitin ligase complex"/>
    <property type="evidence" value="ECO:0007669"/>
    <property type="project" value="TreeGrafter"/>
</dbReference>
<evidence type="ECO:0000313" key="2">
    <source>
        <dbReference type="Proteomes" id="UP001234581"/>
    </source>
</evidence>
<dbReference type="GO" id="GO:0031146">
    <property type="term" value="P:SCF-dependent proteasomal ubiquitin-dependent protein catabolic process"/>
    <property type="evidence" value="ECO:0007669"/>
    <property type="project" value="TreeGrafter"/>
</dbReference>
<name>A0AAD7USP4_9FUNG</name>
<dbReference type="PANTHER" id="PTHR13318">
    <property type="entry name" value="PARTNER OF PAIRED, ISOFORM B-RELATED"/>
    <property type="match status" value="1"/>
</dbReference>
<accession>A0AAD7USP4</accession>
<evidence type="ECO:0000313" key="1">
    <source>
        <dbReference type="EMBL" id="KAJ8652737.1"/>
    </source>
</evidence>
<dbReference type="AlphaFoldDB" id="A0AAD7USP4"/>
<protein>
    <submittedName>
        <fullName evidence="1">Uncharacterized protein</fullName>
    </submittedName>
</protein>
<reference evidence="1 2" key="1">
    <citation type="submission" date="2023-03" db="EMBL/GenBank/DDBJ databases">
        <title>Genome sequence of Lichtheimia ornata CBS 291.66.</title>
        <authorList>
            <person name="Mohabir J.T."/>
            <person name="Shea T.P."/>
            <person name="Kurbessoian T."/>
            <person name="Berby B."/>
            <person name="Fontaine J."/>
            <person name="Livny J."/>
            <person name="Gnirke A."/>
            <person name="Stajich J.E."/>
            <person name="Cuomo C.A."/>
        </authorList>
    </citation>
    <scope>NUCLEOTIDE SEQUENCE [LARGE SCALE GENOMIC DNA]</scope>
    <source>
        <strain evidence="1">CBS 291.66</strain>
    </source>
</reference>
<dbReference type="EMBL" id="JARTCD010000095">
    <property type="protein sequence ID" value="KAJ8652737.1"/>
    <property type="molecule type" value="Genomic_DNA"/>
</dbReference>
<keyword evidence="2" id="KW-1185">Reference proteome</keyword>
<organism evidence="1 2">
    <name type="scientific">Lichtheimia ornata</name>
    <dbReference type="NCBI Taxonomy" id="688661"/>
    <lineage>
        <taxon>Eukaryota</taxon>
        <taxon>Fungi</taxon>
        <taxon>Fungi incertae sedis</taxon>
        <taxon>Mucoromycota</taxon>
        <taxon>Mucoromycotina</taxon>
        <taxon>Mucoromycetes</taxon>
        <taxon>Mucorales</taxon>
        <taxon>Lichtheimiaceae</taxon>
        <taxon>Lichtheimia</taxon>
    </lineage>
</organism>
<dbReference type="InterPro" id="IPR011990">
    <property type="entry name" value="TPR-like_helical_dom_sf"/>
</dbReference>
<dbReference type="InterPro" id="IPR032675">
    <property type="entry name" value="LRR_dom_sf"/>
</dbReference>
<dbReference type="GeneID" id="83219019"/>
<gene>
    <name evidence="1" type="ORF">O0I10_011619</name>
</gene>
<proteinExistence type="predicted"/>
<dbReference type="Proteomes" id="UP001234581">
    <property type="component" value="Unassembled WGS sequence"/>
</dbReference>
<comment type="caution">
    <text evidence="1">The sequence shown here is derived from an EMBL/GenBank/DDBJ whole genome shotgun (WGS) entry which is preliminary data.</text>
</comment>
<sequence length="658" mass="73806">MNDIGDLPNLTTIHANNDLCIEESTNMIVDTLQALLSQLNDRVKALAACAQFESALNDATRMQMLAPSSSLGYLCSGYVYIQQGRQRAAVDTYDCGLKRVPRADLGYHELVRAKASAQHAANIRLDFISKLPLDIVVNNIVPRLHGNLWEYIMVSHSWRKRIIASDCIGFDVDGCACRYGHDALIRHGSYIKSLTLLDCCTHASMGDLLPPDASFESLKQLKVLQTKSHLNDTSRIDSQSFITALNTSIGNHLTHITIQQRGDPPIHLNNILQSCPYLISIHASYLDITDPPREEYPNVIDMVLDHTFPEITPTHLSTILVHLGSLQSLAISPCTDSDALESIQRWCPSLRRLECCCSGTCSSIGIPRNQLAHSNSKGLKDLHIDSSGVKIYNVEHVISFLTPHMKTLESLTFKGVLDGVNHEELDNSIQQFTRLRKLSFTAYEPYVVPFCTWVIRHAPFLKSVHLELSAATHGAIFDALSERIYLEELNLGIPDGIHDQFALRQMLCRHARLEHRSHLEKFAIYFEHPMNTQPWIFSLAYLPRLRSLSLKSLDGVIHENFSAFLEQLVGICTNLEDLLLEGQAMDDYQLFLLHNLKKLKRLDLSKVVTSSSSSLLCLLACPRLTYLEVPEDVDSKVLRQLKYKIDNVNYGQGASIAS</sequence>
<dbReference type="SUPFAM" id="SSF52047">
    <property type="entry name" value="RNI-like"/>
    <property type="match status" value="1"/>
</dbReference>
<dbReference type="RefSeq" id="XP_058337651.1">
    <property type="nucleotide sequence ID" value="XM_058491583.1"/>
</dbReference>
<dbReference type="Gene3D" id="3.80.10.10">
    <property type="entry name" value="Ribonuclease Inhibitor"/>
    <property type="match status" value="1"/>
</dbReference>